<organism evidence="1 2">
    <name type="scientific">Mesorhizobium liriopis</name>
    <dbReference type="NCBI Taxonomy" id="2953882"/>
    <lineage>
        <taxon>Bacteria</taxon>
        <taxon>Pseudomonadati</taxon>
        <taxon>Pseudomonadota</taxon>
        <taxon>Alphaproteobacteria</taxon>
        <taxon>Hyphomicrobiales</taxon>
        <taxon>Phyllobacteriaceae</taxon>
        <taxon>Mesorhizobium</taxon>
    </lineage>
</organism>
<dbReference type="EMBL" id="JAMXQS010000002">
    <property type="protein sequence ID" value="MCO6049009.1"/>
    <property type="molecule type" value="Genomic_DNA"/>
</dbReference>
<reference evidence="1 2" key="1">
    <citation type="submission" date="2022-06" db="EMBL/GenBank/DDBJ databases">
        <title>Mesorhizobium sp. strain RP14 Genome sequencing and assembly.</title>
        <authorList>
            <person name="Kim I."/>
        </authorList>
    </citation>
    <scope>NUCLEOTIDE SEQUENCE [LARGE SCALE GENOMIC DNA]</scope>
    <source>
        <strain evidence="2">RP14(2022)</strain>
    </source>
</reference>
<evidence type="ECO:0000313" key="2">
    <source>
        <dbReference type="Proteomes" id="UP001205906"/>
    </source>
</evidence>
<protein>
    <submittedName>
        <fullName evidence="1">Uncharacterized protein</fullName>
    </submittedName>
</protein>
<gene>
    <name evidence="1" type="ORF">NGM99_04290</name>
</gene>
<comment type="caution">
    <text evidence="1">The sequence shown here is derived from an EMBL/GenBank/DDBJ whole genome shotgun (WGS) entry which is preliminary data.</text>
</comment>
<name>A0ABT1C2G2_9HYPH</name>
<dbReference type="Proteomes" id="UP001205906">
    <property type="component" value="Unassembled WGS sequence"/>
</dbReference>
<sequence>MSQIVDTGRITAELEALQSQLNQQEAQWAKWREGNACLTSQPRGEGLQQLRDRIQLLQYRLAKVSGAKSKR</sequence>
<keyword evidence="2" id="KW-1185">Reference proteome</keyword>
<evidence type="ECO:0000313" key="1">
    <source>
        <dbReference type="EMBL" id="MCO6049009.1"/>
    </source>
</evidence>
<dbReference type="RefSeq" id="WP_252816329.1">
    <property type="nucleotide sequence ID" value="NZ_JAMXQS010000002.1"/>
</dbReference>
<accession>A0ABT1C2G2</accession>
<proteinExistence type="predicted"/>